<dbReference type="RefSeq" id="XP_034250601.1">
    <property type="nucleotide sequence ID" value="XM_034394710.1"/>
</dbReference>
<feature type="compositionally biased region" description="Basic residues" evidence="7">
    <location>
        <begin position="15"/>
        <end position="27"/>
    </location>
</feature>
<dbReference type="PANTHER" id="PTHR11005">
    <property type="entry name" value="LYSOSOMAL ACID LIPASE-RELATED"/>
    <property type="match status" value="1"/>
</dbReference>
<keyword evidence="9" id="KW-1185">Reference proteome</keyword>
<dbReference type="Gene3D" id="3.40.50.1820">
    <property type="entry name" value="alpha/beta hydrolase"/>
    <property type="match status" value="1"/>
</dbReference>
<evidence type="ECO:0000259" key="8">
    <source>
        <dbReference type="Pfam" id="PF04083"/>
    </source>
</evidence>
<evidence type="ECO:0000256" key="3">
    <source>
        <dbReference type="ARBA" id="ARBA00022801"/>
    </source>
</evidence>
<evidence type="ECO:0000256" key="5">
    <source>
        <dbReference type="ARBA" id="ARBA00023098"/>
    </source>
</evidence>
<dbReference type="AlphaFoldDB" id="A0A6P9A0Z8"/>
<evidence type="ECO:0000256" key="4">
    <source>
        <dbReference type="ARBA" id="ARBA00022963"/>
    </source>
</evidence>
<organism evidence="10">
    <name type="scientific">Thrips palmi</name>
    <name type="common">Melon thrips</name>
    <dbReference type="NCBI Taxonomy" id="161013"/>
    <lineage>
        <taxon>Eukaryota</taxon>
        <taxon>Metazoa</taxon>
        <taxon>Ecdysozoa</taxon>
        <taxon>Arthropoda</taxon>
        <taxon>Hexapoda</taxon>
        <taxon>Insecta</taxon>
        <taxon>Pterygota</taxon>
        <taxon>Neoptera</taxon>
        <taxon>Paraneoptera</taxon>
        <taxon>Thysanoptera</taxon>
        <taxon>Terebrantia</taxon>
        <taxon>Thripoidea</taxon>
        <taxon>Thripidae</taxon>
        <taxon>Thrips</taxon>
    </lineage>
</organism>
<evidence type="ECO:0000256" key="2">
    <source>
        <dbReference type="ARBA" id="ARBA00022729"/>
    </source>
</evidence>
<dbReference type="InParanoid" id="A0A6P9A0Z8"/>
<keyword evidence="3" id="KW-0378">Hydrolase</keyword>
<dbReference type="GeneID" id="117651012"/>
<keyword evidence="2" id="KW-0732">Signal</keyword>
<reference evidence="10" key="1">
    <citation type="submission" date="2025-08" db="UniProtKB">
        <authorList>
            <consortium name="RefSeq"/>
        </authorList>
    </citation>
    <scope>IDENTIFICATION</scope>
    <source>
        <tissue evidence="10">Total insect</tissue>
    </source>
</reference>
<dbReference type="Proteomes" id="UP000515158">
    <property type="component" value="Unplaced"/>
</dbReference>
<evidence type="ECO:0000313" key="9">
    <source>
        <dbReference type="Proteomes" id="UP000515158"/>
    </source>
</evidence>
<dbReference type="GO" id="GO:0016042">
    <property type="term" value="P:lipid catabolic process"/>
    <property type="evidence" value="ECO:0007669"/>
    <property type="project" value="UniProtKB-KW"/>
</dbReference>
<keyword evidence="5" id="KW-0443">Lipid metabolism</keyword>
<comment type="similarity">
    <text evidence="1">Belongs to the AB hydrolase superfamily. Lipase family.</text>
</comment>
<dbReference type="InterPro" id="IPR006693">
    <property type="entry name" value="AB_hydrolase_lipase"/>
</dbReference>
<keyword evidence="6" id="KW-0325">Glycoprotein</keyword>
<evidence type="ECO:0000256" key="6">
    <source>
        <dbReference type="ARBA" id="ARBA00023180"/>
    </source>
</evidence>
<dbReference type="InterPro" id="IPR029058">
    <property type="entry name" value="AB_hydrolase_fold"/>
</dbReference>
<dbReference type="FunFam" id="3.40.50.1820:FF:000021">
    <property type="entry name" value="Lipase"/>
    <property type="match status" value="1"/>
</dbReference>
<protein>
    <submittedName>
        <fullName evidence="10">Lipase 3-like isoform X1</fullName>
    </submittedName>
</protein>
<evidence type="ECO:0000313" key="10">
    <source>
        <dbReference type="RefSeq" id="XP_034250601.1"/>
    </source>
</evidence>
<name>A0A6P9A0Z8_THRPL</name>
<feature type="domain" description="Partial AB-hydrolase lipase" evidence="8">
    <location>
        <begin position="197"/>
        <end position="254"/>
    </location>
</feature>
<sequence length="565" mass="62540">MADESEQKQTCSFSFKKRKNQAVRRRKSSEESEGNSEEEKPTVVRKEKRLKTNLLVQSTANASKKKRVKASDSDNSSDSSDHEAVLVSYKSKRDTGPTGPSDMGATATIEIETEKDRDAQAQFERALAINKMAGVVKVLLAVVLLGTAVSLAADPKSDLAADRLMWSAYLLSKEGPTADLTRRRPFNPLLDLDPVGLIQHYGYPAERHHVTTDDGYILGIHRIPGSGSSQREAVRRPAVILAHPLLSTSAEWLVAGPEKALAFLLADEGFDVWLLNVRGNTYCLNHTTLSPHDDAFWDFSFHEHAVLDLPATIQYVVRETGQQQVQYVGFSMGTTIMFVMASERPDVAKHVTMFTALGPATALVHSRSYAWRALAHASGALKRMSRMLHTHRFLPSTAALRTAGEVFCSDGSITQSLCVGLIAALAGRNDAQFNKTMLPYIISRTPSGTSFKNIDHFAQSLKQGFQQYDYGHAENLRRYGSAAPPKYNVGNVNLPTRLYYGMNDHLADWTDAQKLCSELPNVLSCDAVKDPLWTHLDFVWAKDVVPLVYNKLIADLKESSFPVRT</sequence>
<dbReference type="OrthoDB" id="9974421at2759"/>
<dbReference type="SUPFAM" id="SSF53474">
    <property type="entry name" value="alpha/beta-Hydrolases"/>
    <property type="match status" value="1"/>
</dbReference>
<feature type="region of interest" description="Disordered" evidence="7">
    <location>
        <begin position="1"/>
        <end position="84"/>
    </location>
</feature>
<dbReference type="Pfam" id="PF04083">
    <property type="entry name" value="Abhydro_lipase"/>
    <property type="match status" value="1"/>
</dbReference>
<evidence type="ECO:0000256" key="1">
    <source>
        <dbReference type="ARBA" id="ARBA00010701"/>
    </source>
</evidence>
<keyword evidence="4" id="KW-0442">Lipid degradation</keyword>
<dbReference type="GO" id="GO:0016787">
    <property type="term" value="F:hydrolase activity"/>
    <property type="evidence" value="ECO:0007669"/>
    <property type="project" value="UniProtKB-KW"/>
</dbReference>
<gene>
    <name evidence="10" type="primary">LOC117651012</name>
</gene>
<accession>A0A6P9A0Z8</accession>
<evidence type="ECO:0000256" key="7">
    <source>
        <dbReference type="SAM" id="MobiDB-lite"/>
    </source>
</evidence>
<proteinExistence type="inferred from homology"/>
<dbReference type="KEGG" id="tpal:117651012"/>